<reference evidence="3 4" key="1">
    <citation type="submission" date="2019-02" db="EMBL/GenBank/DDBJ databases">
        <title>Sequencing the genomes of 1000 actinobacteria strains.</title>
        <authorList>
            <person name="Klenk H.-P."/>
        </authorList>
    </citation>
    <scope>NUCLEOTIDE SEQUENCE [LARGE SCALE GENOMIC DNA]</scope>
    <source>
        <strain evidence="3 4">DSM 44509</strain>
    </source>
</reference>
<feature type="signal peptide" evidence="2">
    <location>
        <begin position="1"/>
        <end position="23"/>
    </location>
</feature>
<feature type="chain" id="PRO_5020273573" evidence="2">
    <location>
        <begin position="24"/>
        <end position="57"/>
    </location>
</feature>
<evidence type="ECO:0000313" key="3">
    <source>
        <dbReference type="EMBL" id="RZU33947.1"/>
    </source>
</evidence>
<keyword evidence="2" id="KW-0732">Signal</keyword>
<evidence type="ECO:0000256" key="2">
    <source>
        <dbReference type="SAM" id="SignalP"/>
    </source>
</evidence>
<dbReference type="AlphaFoldDB" id="A0A4Q7Y9W6"/>
<protein>
    <submittedName>
        <fullName evidence="3">Uncharacterized protein</fullName>
    </submittedName>
</protein>
<keyword evidence="4" id="KW-1185">Reference proteome</keyword>
<dbReference type="RefSeq" id="WP_242611263.1">
    <property type="nucleotide sequence ID" value="NZ_POQT01000023.1"/>
</dbReference>
<dbReference type="Proteomes" id="UP000292507">
    <property type="component" value="Unassembled WGS sequence"/>
</dbReference>
<evidence type="ECO:0000256" key="1">
    <source>
        <dbReference type="SAM" id="MobiDB-lite"/>
    </source>
</evidence>
<dbReference type="EMBL" id="SHKV01000001">
    <property type="protein sequence ID" value="RZU33947.1"/>
    <property type="molecule type" value="Genomic_DNA"/>
</dbReference>
<comment type="caution">
    <text evidence="3">The sequence shown here is derived from an EMBL/GenBank/DDBJ whole genome shotgun (WGS) entry which is preliminary data.</text>
</comment>
<sequence length="57" mass="5769">MRPAAATAVLGLALAIGAPTAWAVSRPDAAAGPSVQRVLEGPDAVPRRRPGPPSFPR</sequence>
<name>A0A4Q7Y9W6_9ACTN</name>
<feature type="region of interest" description="Disordered" evidence="1">
    <location>
        <begin position="29"/>
        <end position="57"/>
    </location>
</feature>
<gene>
    <name evidence="3" type="ORF">BKA19_3692</name>
</gene>
<evidence type="ECO:0000313" key="4">
    <source>
        <dbReference type="Proteomes" id="UP000292507"/>
    </source>
</evidence>
<accession>A0A4Q7Y9W6</accession>
<proteinExistence type="predicted"/>
<organism evidence="3 4">
    <name type="scientific">Blastococcus saxobsidens</name>
    <dbReference type="NCBI Taxonomy" id="138336"/>
    <lineage>
        <taxon>Bacteria</taxon>
        <taxon>Bacillati</taxon>
        <taxon>Actinomycetota</taxon>
        <taxon>Actinomycetes</taxon>
        <taxon>Geodermatophilales</taxon>
        <taxon>Geodermatophilaceae</taxon>
        <taxon>Blastococcus</taxon>
    </lineage>
</organism>